<dbReference type="STRING" id="109895.A0A507E2G6"/>
<dbReference type="AlphaFoldDB" id="A0A507E2G6"/>
<dbReference type="PANTHER" id="PTHR10438:SF468">
    <property type="entry name" value="THIOREDOXIN-1-RELATED"/>
    <property type="match status" value="1"/>
</dbReference>
<dbReference type="InterPro" id="IPR036249">
    <property type="entry name" value="Thioredoxin-like_sf"/>
</dbReference>
<dbReference type="EMBL" id="QEAQ01000054">
    <property type="protein sequence ID" value="TPX57318.1"/>
    <property type="molecule type" value="Genomic_DNA"/>
</dbReference>
<protein>
    <recommendedName>
        <fullName evidence="1">Thioredoxin domain-containing protein</fullName>
    </recommendedName>
</protein>
<organism evidence="2 3">
    <name type="scientific">Powellomyces hirtus</name>
    <dbReference type="NCBI Taxonomy" id="109895"/>
    <lineage>
        <taxon>Eukaryota</taxon>
        <taxon>Fungi</taxon>
        <taxon>Fungi incertae sedis</taxon>
        <taxon>Chytridiomycota</taxon>
        <taxon>Chytridiomycota incertae sedis</taxon>
        <taxon>Chytridiomycetes</taxon>
        <taxon>Spizellomycetales</taxon>
        <taxon>Powellomycetaceae</taxon>
        <taxon>Powellomyces</taxon>
    </lineage>
</organism>
<dbReference type="InterPro" id="IPR013766">
    <property type="entry name" value="Thioredoxin_domain"/>
</dbReference>
<accession>A0A507E2G6</accession>
<dbReference type="PANTHER" id="PTHR10438">
    <property type="entry name" value="THIOREDOXIN"/>
    <property type="match status" value="1"/>
</dbReference>
<evidence type="ECO:0000259" key="1">
    <source>
        <dbReference type="Pfam" id="PF00085"/>
    </source>
</evidence>
<dbReference type="Proteomes" id="UP000318582">
    <property type="component" value="Unassembled WGS sequence"/>
</dbReference>
<keyword evidence="3" id="KW-1185">Reference proteome</keyword>
<gene>
    <name evidence="2" type="ORF">PhCBS80983_g03906</name>
</gene>
<dbReference type="Gene3D" id="3.40.30.10">
    <property type="entry name" value="Glutaredoxin"/>
    <property type="match status" value="1"/>
</dbReference>
<dbReference type="SUPFAM" id="SSF52833">
    <property type="entry name" value="Thioredoxin-like"/>
    <property type="match status" value="1"/>
</dbReference>
<dbReference type="Pfam" id="PF00085">
    <property type="entry name" value="Thioredoxin"/>
    <property type="match status" value="1"/>
</dbReference>
<name>A0A507E2G6_9FUNG</name>
<dbReference type="CDD" id="cd02947">
    <property type="entry name" value="TRX_family"/>
    <property type="match status" value="1"/>
</dbReference>
<sequence>MVVEFHATWSGPCQSFWRTVPEFLSKYISVHLMKIDVDHVPDVAEQVGIESMPTFQLCKDGFRVGQVAGANAAKLDSDVRAHFPESQTQFSSPYVG</sequence>
<reference evidence="2 3" key="1">
    <citation type="journal article" date="2019" name="Sci. Rep.">
        <title>Comparative genomics of chytrid fungi reveal insights into the obligate biotrophic and pathogenic lifestyle of Synchytrium endobioticum.</title>
        <authorList>
            <person name="van de Vossenberg B.T.L.H."/>
            <person name="Warris S."/>
            <person name="Nguyen H.D.T."/>
            <person name="van Gent-Pelzer M.P.E."/>
            <person name="Joly D.L."/>
            <person name="van de Geest H.C."/>
            <person name="Bonants P.J.M."/>
            <person name="Smith D.S."/>
            <person name="Levesque C.A."/>
            <person name="van der Lee T.A.J."/>
        </authorList>
    </citation>
    <scope>NUCLEOTIDE SEQUENCE [LARGE SCALE GENOMIC DNA]</scope>
    <source>
        <strain evidence="2 3">CBS 809.83</strain>
    </source>
</reference>
<dbReference type="InterPro" id="IPR050620">
    <property type="entry name" value="Thioredoxin_H-type-like"/>
</dbReference>
<proteinExistence type="predicted"/>
<comment type="caution">
    <text evidence="2">The sequence shown here is derived from an EMBL/GenBank/DDBJ whole genome shotgun (WGS) entry which is preliminary data.</text>
</comment>
<feature type="domain" description="Thioredoxin" evidence="1">
    <location>
        <begin position="1"/>
        <end position="78"/>
    </location>
</feature>
<evidence type="ECO:0000313" key="3">
    <source>
        <dbReference type="Proteomes" id="UP000318582"/>
    </source>
</evidence>
<evidence type="ECO:0000313" key="2">
    <source>
        <dbReference type="EMBL" id="TPX57318.1"/>
    </source>
</evidence>